<dbReference type="KEGG" id="sjv:SJAV_03380"/>
<dbReference type="SUPFAM" id="SSF46785">
    <property type="entry name" value="Winged helix' DNA-binding domain"/>
    <property type="match status" value="1"/>
</dbReference>
<dbReference type="CDD" id="cd00090">
    <property type="entry name" value="HTH_ARSR"/>
    <property type="match status" value="1"/>
</dbReference>
<evidence type="ECO:0000313" key="2">
    <source>
        <dbReference type="EMBL" id="BFH72394.1"/>
    </source>
</evidence>
<dbReference type="Gene3D" id="1.10.10.10">
    <property type="entry name" value="Winged helix-like DNA-binding domain superfamily/Winged helix DNA-binding domain"/>
    <property type="match status" value="1"/>
</dbReference>
<dbReference type="AlphaFoldDB" id="A0AAT9GNB8"/>
<dbReference type="InterPro" id="IPR011991">
    <property type="entry name" value="ArsR-like_HTH"/>
</dbReference>
<organism evidence="2">
    <name type="scientific">Sulfurisphaera javensis</name>
    <dbReference type="NCBI Taxonomy" id="2049879"/>
    <lineage>
        <taxon>Archaea</taxon>
        <taxon>Thermoproteota</taxon>
        <taxon>Thermoprotei</taxon>
        <taxon>Sulfolobales</taxon>
        <taxon>Sulfolobaceae</taxon>
        <taxon>Sulfurisphaera</taxon>
    </lineage>
</organism>
<gene>
    <name evidence="2" type="ORF">SJAV_03380</name>
</gene>
<accession>A0AAT9GNB8</accession>
<dbReference type="InterPro" id="IPR036388">
    <property type="entry name" value="WH-like_DNA-bd_sf"/>
</dbReference>
<name>A0AAT9GNB8_9CREN</name>
<protein>
    <submittedName>
        <fullName evidence="2">Helix-turn-helix domain-containing protein</fullName>
    </submittedName>
</protein>
<reference evidence="2" key="1">
    <citation type="submission" date="2024-03" db="EMBL/GenBank/DDBJ databases">
        <title>Complete genome sequence of Sulfurisphaera javensis strain KD-1.</title>
        <authorList>
            <person name="Sakai H."/>
            <person name="Nur N."/>
            <person name="Suwanto A."/>
            <person name="Kurosawa N."/>
        </authorList>
    </citation>
    <scope>NUCLEOTIDE SEQUENCE</scope>
    <source>
        <strain evidence="2">KD-1</strain>
    </source>
</reference>
<evidence type="ECO:0000259" key="1">
    <source>
        <dbReference type="Pfam" id="PF01978"/>
    </source>
</evidence>
<dbReference type="InterPro" id="IPR002831">
    <property type="entry name" value="Tscrpt_reg_TrmB_N"/>
</dbReference>
<proteinExistence type="predicted"/>
<feature type="domain" description="Transcription regulator TrmB N-terminal" evidence="1">
    <location>
        <begin position="16"/>
        <end position="83"/>
    </location>
</feature>
<sequence>MMKEKLESKKEEIRCCYKITDTDVAVLLKMVEIEKPITSEELADIFKLSKTTVENSLKKLIELGLVERTKTEGKKIGRPKYYYSITSNILEKIRADLLDCAKRMELAAT</sequence>
<dbReference type="EMBL" id="AP031322">
    <property type="protein sequence ID" value="BFH72394.1"/>
    <property type="molecule type" value="Genomic_DNA"/>
</dbReference>
<dbReference type="Pfam" id="PF01978">
    <property type="entry name" value="TrmB"/>
    <property type="match status" value="1"/>
</dbReference>
<dbReference type="InterPro" id="IPR036390">
    <property type="entry name" value="WH_DNA-bd_sf"/>
</dbReference>